<accession>A0ACC6RQC3</accession>
<name>A0ACC6RQC3_9BURK</name>
<evidence type="ECO:0000313" key="2">
    <source>
        <dbReference type="Proteomes" id="UP001392318"/>
    </source>
</evidence>
<keyword evidence="2" id="KW-1185">Reference proteome</keyword>
<proteinExistence type="predicted"/>
<gene>
    <name evidence="1" type="ORF">VSR83_27685</name>
</gene>
<reference evidence="1" key="1">
    <citation type="submission" date="2024-01" db="EMBL/GenBank/DDBJ databases">
        <title>The diversity of rhizobia nodulating Mimosa spp. in eleven states of Brazil covering several biomes is determined by host plant, location, and edaphic factors.</title>
        <authorList>
            <person name="Rouws L."/>
            <person name="Barauna A."/>
            <person name="Beukes C."/>
            <person name="De Faria S.M."/>
            <person name="Gross E."/>
            <person name="Dos Reis Junior F.B."/>
            <person name="Simon M."/>
            <person name="Maluk M."/>
            <person name="Odee D.W."/>
            <person name="Kenicer G."/>
            <person name="Young J.P.W."/>
            <person name="Reis V.M."/>
            <person name="Zilli J."/>
            <person name="James E.K."/>
        </authorList>
    </citation>
    <scope>NUCLEOTIDE SEQUENCE</scope>
    <source>
        <strain evidence="1">JPY452</strain>
    </source>
</reference>
<organism evidence="1 2">
    <name type="scientific">Paraburkholderia unamae</name>
    <dbReference type="NCBI Taxonomy" id="219649"/>
    <lineage>
        <taxon>Bacteria</taxon>
        <taxon>Pseudomonadati</taxon>
        <taxon>Pseudomonadota</taxon>
        <taxon>Betaproteobacteria</taxon>
        <taxon>Burkholderiales</taxon>
        <taxon>Burkholderiaceae</taxon>
        <taxon>Paraburkholderia</taxon>
    </lineage>
</organism>
<evidence type="ECO:0000313" key="1">
    <source>
        <dbReference type="EMBL" id="MEM5403772.1"/>
    </source>
</evidence>
<dbReference type="Proteomes" id="UP001392318">
    <property type="component" value="Unassembled WGS sequence"/>
</dbReference>
<dbReference type="EMBL" id="JAYMRU010000024">
    <property type="protein sequence ID" value="MEM5403772.1"/>
    <property type="molecule type" value="Genomic_DNA"/>
</dbReference>
<sequence>MKKANDVISSSLKSIQNATQAIGITMGASMAMSLARSFASSMQAALDQTDALGKLAERYGTTAEAMSVLQYQAKTSNVSVETLTTSMRQMAKAMVDGQNPASTQAQAFRAIGLSIDDLRRKDPAQAMADIAEAMSGFADGADKVAVARAIFGRAGDELIPMLNKGRQGFEDAKNEAEALGLVVSTQAAKAAAEFTTELTKLREAGDAMKRQLAAELLPSLQEVVSWMVESIQTGGSLITIIEAIGDAAALAAKAMIGAGGLVQAGKQWFNIMKETTQIGKLSAEQLAENAKKNAEMTEELRRGLDATADAMANVTKRHEEFKRNRGQPEKDLGNEAADAGKKVLSFNDALNKAARAGRVAKAGVDEFAQLLKSLQEEFRRTQANGDEMVLLLTDARLANASQAQIEKVTAVKQATLDLAAAHARAKQEQDALNAAYELAIKEEVDRVTALERLAETTKDALDPTREYVRTVQQLAEAQVEGYLTADELGAAIDALKEKTFNAVDPMRKLADEMKDAMLGWGKQASDTFIDFISGAGDAKKSFGEMAASILRDIAKMLLYKNVIEPLFRGISGGFGGGMGGIFGGFFGASADIGTGDTGALSFGGNRAVGGPTYPGQFYRVNESPFASEFFVPSAPGRILRDSGGDTPMNVSITINTQTGGTDVEGDTAQAIELGKRMAMVARQVIATEKRNGGLLAS</sequence>
<comment type="caution">
    <text evidence="1">The sequence shown here is derived from an EMBL/GenBank/DDBJ whole genome shotgun (WGS) entry which is preliminary data.</text>
</comment>
<protein>
    <submittedName>
        <fullName evidence="1">Uncharacterized protein</fullName>
    </submittedName>
</protein>